<gene>
    <name evidence="1" type="ORF">FEK34_05970</name>
</gene>
<dbReference type="RefSeq" id="WP_138446814.1">
    <property type="nucleotide sequence ID" value="NZ_VBUT01000002.1"/>
</dbReference>
<evidence type="ECO:0000313" key="2">
    <source>
        <dbReference type="Proteomes" id="UP000306378"/>
    </source>
</evidence>
<organism evidence="1 2">
    <name type="scientific">Nocardia cyriacigeorgica</name>
    <dbReference type="NCBI Taxonomy" id="135487"/>
    <lineage>
        <taxon>Bacteria</taxon>
        <taxon>Bacillati</taxon>
        <taxon>Actinomycetota</taxon>
        <taxon>Actinomycetes</taxon>
        <taxon>Mycobacteriales</taxon>
        <taxon>Nocardiaceae</taxon>
        <taxon>Nocardia</taxon>
    </lineage>
</organism>
<accession>A0A5R8NYR7</accession>
<dbReference type="EMBL" id="VBUT01000002">
    <property type="protein sequence ID" value="TLF81189.1"/>
    <property type="molecule type" value="Genomic_DNA"/>
</dbReference>
<evidence type="ECO:0000313" key="1">
    <source>
        <dbReference type="EMBL" id="TLF81189.1"/>
    </source>
</evidence>
<dbReference type="AlphaFoldDB" id="A0A5R8NYR7"/>
<protein>
    <submittedName>
        <fullName evidence="1">Uncharacterized protein</fullName>
    </submittedName>
</protein>
<comment type="caution">
    <text evidence="1">The sequence shown here is derived from an EMBL/GenBank/DDBJ whole genome shotgun (WGS) entry which is preliminary data.</text>
</comment>
<dbReference type="Proteomes" id="UP000306378">
    <property type="component" value="Unassembled WGS sequence"/>
</dbReference>
<sequence length="82" mass="8304">MDASAGKGDGHGQDDEAVDLVNQLGASPVDTLGLAGCPLRAGPVCVAKKVTRPSGIDEWAAFVAGVSDGEFDHARLGSGQRK</sequence>
<name>A0A5R8NYR7_9NOCA</name>
<proteinExistence type="predicted"/>
<reference evidence="1 2" key="1">
    <citation type="submission" date="2019-05" db="EMBL/GenBank/DDBJ databases">
        <title>Genomes sequences of two Nocardia cyriacigeorgica environmental isolates, type strains Nocardia asteroides ATCC 19247 and Nocardia cyriacigeorgica DSM 44484.</title>
        <authorList>
            <person name="Vautrin F."/>
            <person name="Bergeron E."/>
            <person name="Dubost A."/>
            <person name="Abrouk D."/>
            <person name="Rodriguez Nava V."/>
            <person name="Pujic P."/>
        </authorList>
    </citation>
    <scope>NUCLEOTIDE SEQUENCE [LARGE SCALE GENOMIC DNA]</scope>
    <source>
        <strain evidence="1 2">EML 446</strain>
    </source>
</reference>